<proteinExistence type="predicted"/>
<organism evidence="1 2">
    <name type="scientific">Guyparkeria halophila</name>
    <dbReference type="NCBI Taxonomy" id="47960"/>
    <lineage>
        <taxon>Bacteria</taxon>
        <taxon>Pseudomonadati</taxon>
        <taxon>Pseudomonadota</taxon>
        <taxon>Gammaproteobacteria</taxon>
        <taxon>Chromatiales</taxon>
        <taxon>Thioalkalibacteraceae</taxon>
        <taxon>Guyparkeria</taxon>
    </lineage>
</organism>
<evidence type="ECO:0000313" key="2">
    <source>
        <dbReference type="Proteomes" id="UP000427716"/>
    </source>
</evidence>
<dbReference type="GO" id="GO:0005524">
    <property type="term" value="F:ATP binding"/>
    <property type="evidence" value="ECO:0007669"/>
    <property type="project" value="UniProtKB-KW"/>
</dbReference>
<dbReference type="Proteomes" id="UP000427716">
    <property type="component" value="Chromosome"/>
</dbReference>
<dbReference type="PANTHER" id="PTHR38605:SF1">
    <property type="entry name" value="ATPASE"/>
    <property type="match status" value="1"/>
</dbReference>
<dbReference type="Pfam" id="PF04317">
    <property type="entry name" value="DUF463"/>
    <property type="match status" value="1"/>
</dbReference>
<evidence type="ECO:0000313" key="1">
    <source>
        <dbReference type="EMBL" id="QGT77987.1"/>
    </source>
</evidence>
<dbReference type="InterPro" id="IPR027417">
    <property type="entry name" value="P-loop_NTPase"/>
</dbReference>
<protein>
    <submittedName>
        <fullName evidence="1">ATP-binding cassette domain-containing protein</fullName>
    </submittedName>
</protein>
<dbReference type="AlphaFoldDB" id="A0A6I6D1H7"/>
<dbReference type="KEGG" id="ghl:GM160_03240"/>
<sequence>MSHDTPASTFSVDLFMSDEQRQSRTLAGCPVTRIGITGLSGAGKSTLITAIINHLENARRGALAEQAGLAAIRHGRWHREIERAFDYDHALTALTGQPPSWPESTRDWSIARLTLDYDRRWYSLRPRRRCLELFDYPGEWLLDLSLLDWSFAEYSAHWTDWLARSPRRAIAPGLLEDLQAIDPAAPVDPEQLASLAGRWSMMLADSRLPPHRLSRNLPGRWLMPGEGFDPDAMPFLPLPSVVAEPSEDYPEGSWGEICQRHFAYYRDRIARPFFESHFGRLDAQVILVDLLGALRSGQSALADMRAALESILEPFRYREGHWLGNLFTRRIRRVAIVATQIDHLLPVDQARLTRLLDSYLFELTQRLAGKDIELRLFAVSAVTAAQPREDARGRPMLVGTEKSSRQKIAFTPPTIPEQMPHDLDLAIDDLPTLAPPAELDRARAFPGRRVDALLDFLIGES</sequence>
<keyword evidence="1" id="KW-0067">ATP-binding</keyword>
<reference evidence="1 2" key="1">
    <citation type="submission" date="2019-11" db="EMBL/GenBank/DDBJ databases">
        <authorList>
            <person name="Zhang J."/>
            <person name="Sun C."/>
        </authorList>
    </citation>
    <scope>NUCLEOTIDE SEQUENCE [LARGE SCALE GENOMIC DNA]</scope>
    <source>
        <strain evidence="2">sp2</strain>
    </source>
</reference>
<dbReference type="EMBL" id="CP046415">
    <property type="protein sequence ID" value="QGT77987.1"/>
    <property type="molecule type" value="Genomic_DNA"/>
</dbReference>
<dbReference type="Gene3D" id="3.40.50.300">
    <property type="entry name" value="P-loop containing nucleotide triphosphate hydrolases"/>
    <property type="match status" value="1"/>
</dbReference>
<keyword evidence="1" id="KW-0547">Nucleotide-binding</keyword>
<keyword evidence="2" id="KW-1185">Reference proteome</keyword>
<dbReference type="PIRSF" id="PIRSF019381">
    <property type="entry name" value="YcjX"/>
    <property type="match status" value="1"/>
</dbReference>
<dbReference type="PANTHER" id="PTHR38605">
    <property type="entry name" value="ATPASE-RELATED"/>
    <property type="match status" value="1"/>
</dbReference>
<dbReference type="SUPFAM" id="SSF52540">
    <property type="entry name" value="P-loop containing nucleoside triphosphate hydrolases"/>
    <property type="match status" value="2"/>
</dbReference>
<gene>
    <name evidence="1" type="ORF">GM160_03240</name>
</gene>
<dbReference type="InterPro" id="IPR007413">
    <property type="entry name" value="YcjX-like"/>
</dbReference>
<name>A0A6I6D1H7_9GAMM</name>
<accession>A0A6I6D1H7</accession>